<evidence type="ECO:0000313" key="1">
    <source>
        <dbReference type="EMBL" id="MBS9476083.1"/>
    </source>
</evidence>
<dbReference type="EMBL" id="JAHCQH010000012">
    <property type="protein sequence ID" value="MBS9476083.1"/>
    <property type="molecule type" value="Genomic_DNA"/>
</dbReference>
<evidence type="ECO:0008006" key="3">
    <source>
        <dbReference type="Google" id="ProtNLM"/>
    </source>
</evidence>
<sequence>GRVIDKLADMSINTLFDSKTGALGSLITSAFSGTPKFAEGGYTGAGGKYQPAGVVHRGEYVFDQQSVRAAGGPAVLDGMRAGLKGYASGGAVSMPSPSALLSSVQRPVANGTAPPRVTVNNYNAPAGYQGDAKVSTGADGSMQVDVLWRQLEDRMAQSVTKRGNLGRAMEARYGLNPTRGQGR</sequence>
<keyword evidence="2" id="KW-1185">Reference proteome</keyword>
<proteinExistence type="predicted"/>
<comment type="caution">
    <text evidence="1">The sequence shown here is derived from an EMBL/GenBank/DDBJ whole genome shotgun (WGS) entry which is preliminary data.</text>
</comment>
<gene>
    <name evidence="1" type="ORF">KIP89_03070</name>
</gene>
<evidence type="ECO:0000313" key="2">
    <source>
        <dbReference type="Proteomes" id="UP001166585"/>
    </source>
</evidence>
<organism evidence="1 2">
    <name type="scientific">Ancylobacter radicis</name>
    <dbReference type="NCBI Taxonomy" id="2836179"/>
    <lineage>
        <taxon>Bacteria</taxon>
        <taxon>Pseudomonadati</taxon>
        <taxon>Pseudomonadota</taxon>
        <taxon>Alphaproteobacteria</taxon>
        <taxon>Hyphomicrobiales</taxon>
        <taxon>Xanthobacteraceae</taxon>
        <taxon>Ancylobacter</taxon>
    </lineage>
</organism>
<dbReference type="Proteomes" id="UP001166585">
    <property type="component" value="Unassembled WGS sequence"/>
</dbReference>
<feature type="non-terminal residue" evidence="1">
    <location>
        <position position="1"/>
    </location>
</feature>
<protein>
    <recommendedName>
        <fullName evidence="3">Phage tail tape measure protein</fullName>
    </recommendedName>
</protein>
<accession>A0ABS5R338</accession>
<name>A0ABS5R338_9HYPH</name>
<reference evidence="1" key="1">
    <citation type="submission" date="2021-05" db="EMBL/GenBank/DDBJ databases">
        <authorList>
            <person name="Sun Q."/>
            <person name="Inoue M."/>
        </authorList>
    </citation>
    <scope>NUCLEOTIDE SEQUENCE</scope>
    <source>
        <strain evidence="1">VKM B-3255</strain>
    </source>
</reference>